<dbReference type="EMBL" id="MU151799">
    <property type="protein sequence ID" value="KAF9441747.1"/>
    <property type="molecule type" value="Genomic_DNA"/>
</dbReference>
<reference evidence="1" key="1">
    <citation type="submission" date="2020-11" db="EMBL/GenBank/DDBJ databases">
        <authorList>
            <consortium name="DOE Joint Genome Institute"/>
            <person name="Ahrendt S."/>
            <person name="Riley R."/>
            <person name="Andreopoulos W."/>
            <person name="Labutti K."/>
            <person name="Pangilinan J."/>
            <person name="Ruiz-Duenas F.J."/>
            <person name="Barrasa J.M."/>
            <person name="Sanchez-Garcia M."/>
            <person name="Camarero S."/>
            <person name="Miyauchi S."/>
            <person name="Serrano A."/>
            <person name="Linde D."/>
            <person name="Babiker R."/>
            <person name="Drula E."/>
            <person name="Ayuso-Fernandez I."/>
            <person name="Pacheco R."/>
            <person name="Padilla G."/>
            <person name="Ferreira P."/>
            <person name="Barriuso J."/>
            <person name="Kellner H."/>
            <person name="Castanera R."/>
            <person name="Alfaro M."/>
            <person name="Ramirez L."/>
            <person name="Pisabarro A.G."/>
            <person name="Kuo A."/>
            <person name="Tritt A."/>
            <person name="Lipzen A."/>
            <person name="He G."/>
            <person name="Yan M."/>
            <person name="Ng V."/>
            <person name="Cullen D."/>
            <person name="Martin F."/>
            <person name="Rosso M.-N."/>
            <person name="Henrissat B."/>
            <person name="Hibbett D."/>
            <person name="Martinez A.T."/>
            <person name="Grigoriev I.V."/>
        </authorList>
    </citation>
    <scope>NUCLEOTIDE SEQUENCE</scope>
    <source>
        <strain evidence="1">MF-IS2</strain>
    </source>
</reference>
<sequence length="348" mass="39249">MYNRENNGNLGEDEGEDKDEEGCKELHVEVIMLLGYFWPDGVIAGFTCVLQAKSTVNAPTWWCVAYTNLVYHLLLCLMYNFKEWGQIREIVWQHEASVSPRQQVEADWSMRKHMWATVNSQKSVPIINSMAFAQWEIKSDISPPQITTEGGTLAGARWSLELLLDEAKSRLCRAVTLRWMMDDECNCKYVAICLYKKYGQDKTKGNTHLRDKVWKITNLGPSVLITTWKGRAESSAKKSFRKALSGVGNHDELLRSPKRFMTYLSASSFRTLPPLALRSCNWGAAAWSPGNVGHRHEDLQECLARDCGGQMPCNRILTPSAPPLLLGSHGCRCAKYTEASRGFLGCAF</sequence>
<name>A0A9P5X1P5_9AGAR</name>
<gene>
    <name evidence="1" type="ORF">P691DRAFT_790721</name>
</gene>
<protein>
    <submittedName>
        <fullName evidence="1">Uncharacterized protein</fullName>
    </submittedName>
</protein>
<organism evidence="1 2">
    <name type="scientific">Macrolepiota fuliginosa MF-IS2</name>
    <dbReference type="NCBI Taxonomy" id="1400762"/>
    <lineage>
        <taxon>Eukaryota</taxon>
        <taxon>Fungi</taxon>
        <taxon>Dikarya</taxon>
        <taxon>Basidiomycota</taxon>
        <taxon>Agaricomycotina</taxon>
        <taxon>Agaricomycetes</taxon>
        <taxon>Agaricomycetidae</taxon>
        <taxon>Agaricales</taxon>
        <taxon>Agaricineae</taxon>
        <taxon>Agaricaceae</taxon>
        <taxon>Macrolepiota</taxon>
    </lineage>
</organism>
<comment type="caution">
    <text evidence="1">The sequence shown here is derived from an EMBL/GenBank/DDBJ whole genome shotgun (WGS) entry which is preliminary data.</text>
</comment>
<accession>A0A9P5X1P5</accession>
<dbReference type="AlphaFoldDB" id="A0A9P5X1P5"/>
<evidence type="ECO:0000313" key="1">
    <source>
        <dbReference type="EMBL" id="KAF9441747.1"/>
    </source>
</evidence>
<evidence type="ECO:0000313" key="2">
    <source>
        <dbReference type="Proteomes" id="UP000807342"/>
    </source>
</evidence>
<keyword evidence="2" id="KW-1185">Reference proteome</keyword>
<dbReference type="Proteomes" id="UP000807342">
    <property type="component" value="Unassembled WGS sequence"/>
</dbReference>
<proteinExistence type="predicted"/>